<evidence type="ECO:0000256" key="4">
    <source>
        <dbReference type="RuleBase" id="RU365036"/>
    </source>
</evidence>
<dbReference type="EMBL" id="BRXZ01001619">
    <property type="protein sequence ID" value="GMH75355.1"/>
    <property type="molecule type" value="Genomic_DNA"/>
</dbReference>
<dbReference type="PANTHER" id="PTHR11986:SF18">
    <property type="entry name" value="ORNITHINE AMINOTRANSFERASE, MITOCHONDRIAL"/>
    <property type="match status" value="1"/>
</dbReference>
<dbReference type="FunFam" id="3.90.1150.10:FF:000152">
    <property type="entry name" value="Ornithine aminotransferase"/>
    <property type="match status" value="1"/>
</dbReference>
<name>A0A9W7AWT3_9STRA</name>
<keyword evidence="6" id="KW-1185">Reference proteome</keyword>
<evidence type="ECO:0000256" key="1">
    <source>
        <dbReference type="ARBA" id="ARBA00001933"/>
    </source>
</evidence>
<evidence type="ECO:0000313" key="6">
    <source>
        <dbReference type="Proteomes" id="UP001165082"/>
    </source>
</evidence>
<feature type="non-terminal residue" evidence="5">
    <location>
        <position position="1"/>
    </location>
</feature>
<sequence>GNIAAFMVEPIQGEAGVVVPPKSYLSQVADICKRHNVLLICDEVQTGLARTGTMLCSDYSGIKADIVVLGKALSGGVYPVSAVLASDEVMLTIKPGEHGSTYGGNPVGCAVATAALEVIRDEGLVENSVRRGEQLREGLEGMAGTTCIESVRGRGLLNAIVIDEEKGDYSKEGKAWDLCLRMRDNGLLAKPTHGNIVRFAPPLTITGGEIEQCLEIIEKSVGEV</sequence>
<organism evidence="5 6">
    <name type="scientific">Triparma retinervis</name>
    <dbReference type="NCBI Taxonomy" id="2557542"/>
    <lineage>
        <taxon>Eukaryota</taxon>
        <taxon>Sar</taxon>
        <taxon>Stramenopiles</taxon>
        <taxon>Ochrophyta</taxon>
        <taxon>Bolidophyceae</taxon>
        <taxon>Parmales</taxon>
        <taxon>Triparmaceae</taxon>
        <taxon>Triparma</taxon>
    </lineage>
</organism>
<keyword evidence="4" id="KW-0032">Aminotransferase</keyword>
<dbReference type="InterPro" id="IPR015421">
    <property type="entry name" value="PyrdxlP-dep_Trfase_major"/>
</dbReference>
<keyword evidence="4" id="KW-0808">Transferase</keyword>
<dbReference type="InterPro" id="IPR005814">
    <property type="entry name" value="Aminotrans_3"/>
</dbReference>
<dbReference type="SUPFAM" id="SSF53383">
    <property type="entry name" value="PLP-dependent transferases"/>
    <property type="match status" value="1"/>
</dbReference>
<dbReference type="AlphaFoldDB" id="A0A9W7AWT3"/>
<dbReference type="EC" id="2.6.1.13" evidence="4"/>
<dbReference type="FunFam" id="3.40.640.10:FF:000185">
    <property type="entry name" value="Ornithine aminotransferase"/>
    <property type="match status" value="1"/>
</dbReference>
<dbReference type="CDD" id="cd00610">
    <property type="entry name" value="OAT_like"/>
    <property type="match status" value="1"/>
</dbReference>
<comment type="pathway">
    <text evidence="4">Amino-acid biosynthesis; L-proline biosynthesis; L-glutamate 5-semialdehyde from L-ornithine: step 1/1.</text>
</comment>
<dbReference type="GO" id="GO:0010121">
    <property type="term" value="P:L-arginine catabolic process to proline via ornithine"/>
    <property type="evidence" value="ECO:0007669"/>
    <property type="project" value="TreeGrafter"/>
</dbReference>
<dbReference type="InterPro" id="IPR015422">
    <property type="entry name" value="PyrdxlP-dep_Trfase_small"/>
</dbReference>
<comment type="similarity">
    <text evidence="2 4">Belongs to the class-III pyridoxal-phosphate-dependent aminotransferase family.</text>
</comment>
<comment type="cofactor">
    <cofactor evidence="1 4">
        <name>pyridoxal 5'-phosphate</name>
        <dbReference type="ChEBI" id="CHEBI:597326"/>
    </cofactor>
</comment>
<keyword evidence="3 4" id="KW-0663">Pyridoxal phosphate</keyword>
<dbReference type="OrthoDB" id="425114at2759"/>
<evidence type="ECO:0000313" key="5">
    <source>
        <dbReference type="EMBL" id="GMH75355.1"/>
    </source>
</evidence>
<dbReference type="PROSITE" id="PS00600">
    <property type="entry name" value="AA_TRANSFER_CLASS_3"/>
    <property type="match status" value="1"/>
</dbReference>
<comment type="caution">
    <text evidence="5">The sequence shown here is derived from an EMBL/GenBank/DDBJ whole genome shotgun (WGS) entry which is preliminary data.</text>
</comment>
<dbReference type="Proteomes" id="UP001165082">
    <property type="component" value="Unassembled WGS sequence"/>
</dbReference>
<dbReference type="GO" id="GO:0019544">
    <property type="term" value="P:L-arginine catabolic process to L-glutamate"/>
    <property type="evidence" value="ECO:0007669"/>
    <property type="project" value="TreeGrafter"/>
</dbReference>
<evidence type="ECO:0000256" key="2">
    <source>
        <dbReference type="ARBA" id="ARBA00008954"/>
    </source>
</evidence>
<dbReference type="GO" id="GO:0004587">
    <property type="term" value="F:ornithine aminotransferase activity"/>
    <property type="evidence" value="ECO:0007669"/>
    <property type="project" value="UniProtKB-EC"/>
</dbReference>
<evidence type="ECO:0000256" key="3">
    <source>
        <dbReference type="ARBA" id="ARBA00022898"/>
    </source>
</evidence>
<dbReference type="GO" id="GO:0030170">
    <property type="term" value="F:pyridoxal phosphate binding"/>
    <property type="evidence" value="ECO:0007669"/>
    <property type="project" value="InterPro"/>
</dbReference>
<dbReference type="InterPro" id="IPR015424">
    <property type="entry name" value="PyrdxlP-dep_Trfase"/>
</dbReference>
<dbReference type="Gene3D" id="3.90.1150.10">
    <property type="entry name" value="Aspartate Aminotransferase, domain 1"/>
    <property type="match status" value="1"/>
</dbReference>
<gene>
    <name evidence="5" type="ORF">TrRE_jg5386</name>
</gene>
<dbReference type="GO" id="GO:0042802">
    <property type="term" value="F:identical protein binding"/>
    <property type="evidence" value="ECO:0007669"/>
    <property type="project" value="TreeGrafter"/>
</dbReference>
<protein>
    <recommendedName>
        <fullName evidence="4">Ornithine aminotransferase</fullName>
        <ecNumber evidence="4">2.6.1.13</ecNumber>
    </recommendedName>
</protein>
<dbReference type="Gene3D" id="3.40.640.10">
    <property type="entry name" value="Type I PLP-dependent aspartate aminotransferase-like (Major domain)"/>
    <property type="match status" value="1"/>
</dbReference>
<dbReference type="Pfam" id="PF00202">
    <property type="entry name" value="Aminotran_3"/>
    <property type="match status" value="1"/>
</dbReference>
<comment type="catalytic activity">
    <reaction evidence="4">
        <text>a 2-oxocarboxylate + L-ornithine = L-glutamate 5-semialdehyde + an L-alpha-amino acid</text>
        <dbReference type="Rhea" id="RHEA:13877"/>
        <dbReference type="ChEBI" id="CHEBI:35179"/>
        <dbReference type="ChEBI" id="CHEBI:46911"/>
        <dbReference type="ChEBI" id="CHEBI:58066"/>
        <dbReference type="ChEBI" id="CHEBI:59869"/>
        <dbReference type="EC" id="2.6.1.13"/>
    </reaction>
</comment>
<dbReference type="InterPro" id="IPR049704">
    <property type="entry name" value="Aminotrans_3_PPA_site"/>
</dbReference>
<dbReference type="PANTHER" id="PTHR11986">
    <property type="entry name" value="AMINOTRANSFERASE CLASS III"/>
    <property type="match status" value="1"/>
</dbReference>
<accession>A0A9W7AWT3</accession>
<dbReference type="InterPro" id="IPR050103">
    <property type="entry name" value="Class-III_PLP-dep_AT"/>
</dbReference>
<reference evidence="5" key="1">
    <citation type="submission" date="2022-07" db="EMBL/GenBank/DDBJ databases">
        <title>Genome analysis of Parmales, a sister group of diatoms, reveals the evolutionary specialization of diatoms from phago-mixotrophs to photoautotrophs.</title>
        <authorList>
            <person name="Ban H."/>
            <person name="Sato S."/>
            <person name="Yoshikawa S."/>
            <person name="Kazumasa Y."/>
            <person name="Nakamura Y."/>
            <person name="Ichinomiya M."/>
            <person name="Saitoh K."/>
            <person name="Sato N."/>
            <person name="Blanc-Mathieu R."/>
            <person name="Endo H."/>
            <person name="Kuwata A."/>
            <person name="Ogata H."/>
        </authorList>
    </citation>
    <scope>NUCLEOTIDE SEQUENCE</scope>
</reference>
<proteinExistence type="inferred from homology"/>
<dbReference type="GO" id="GO:0005737">
    <property type="term" value="C:cytoplasm"/>
    <property type="evidence" value="ECO:0007669"/>
    <property type="project" value="TreeGrafter"/>
</dbReference>